<feature type="transmembrane region" description="Helical" evidence="1">
    <location>
        <begin position="281"/>
        <end position="305"/>
    </location>
</feature>
<organism evidence="2 3">
    <name type="scientific">Dehalogenimonas alkenigignens</name>
    <dbReference type="NCBI Taxonomy" id="1217799"/>
    <lineage>
        <taxon>Bacteria</taxon>
        <taxon>Bacillati</taxon>
        <taxon>Chloroflexota</taxon>
        <taxon>Dehalococcoidia</taxon>
        <taxon>Dehalococcoidales</taxon>
        <taxon>Dehalococcoidaceae</taxon>
        <taxon>Dehalogenimonas</taxon>
    </lineage>
</organism>
<feature type="transmembrane region" description="Helical" evidence="1">
    <location>
        <begin position="366"/>
        <end position="387"/>
    </location>
</feature>
<dbReference type="Proteomes" id="UP000053947">
    <property type="component" value="Unassembled WGS sequence"/>
</dbReference>
<keyword evidence="1" id="KW-0472">Membrane</keyword>
<evidence type="ECO:0000313" key="2">
    <source>
        <dbReference type="EMBL" id="KTB47500.1"/>
    </source>
</evidence>
<protein>
    <submittedName>
        <fullName evidence="2">Uncharacterized protein</fullName>
    </submittedName>
</protein>
<keyword evidence="1" id="KW-1133">Transmembrane helix</keyword>
<accession>A0A0W0GG16</accession>
<proteinExistence type="predicted"/>
<comment type="caution">
    <text evidence="2">The sequence shown here is derived from an EMBL/GenBank/DDBJ whole genome shotgun (WGS) entry which is preliminary data.</text>
</comment>
<evidence type="ECO:0000256" key="1">
    <source>
        <dbReference type="SAM" id="Phobius"/>
    </source>
</evidence>
<keyword evidence="3" id="KW-1185">Reference proteome</keyword>
<dbReference type="EMBL" id="LFDV01000002">
    <property type="protein sequence ID" value="KTB47500.1"/>
    <property type="molecule type" value="Genomic_DNA"/>
</dbReference>
<evidence type="ECO:0000313" key="3">
    <source>
        <dbReference type="Proteomes" id="UP000053947"/>
    </source>
</evidence>
<dbReference type="AlphaFoldDB" id="A0A0W0GG16"/>
<dbReference type="STRING" id="1217799.DEALK_03450"/>
<reference evidence="2 3" key="1">
    <citation type="submission" date="2015-06" db="EMBL/GenBank/DDBJ databases">
        <title>Genome sequence of the organohalide-respiring Dehalogenimonas alkenigignens type strain (IP3-3T).</title>
        <authorList>
            <person name="Key T.A."/>
            <person name="Richmond D.P."/>
            <person name="Bowman K.S."/>
            <person name="Cho Y.-J."/>
            <person name="Chun J."/>
            <person name="da Costa M.S."/>
            <person name="Rainey F.A."/>
            <person name="Moe W.M."/>
        </authorList>
    </citation>
    <scope>NUCLEOTIDE SEQUENCE [LARGE SCALE GENOMIC DNA]</scope>
    <source>
        <strain evidence="2 3">IP3-3</strain>
    </source>
</reference>
<dbReference type="RefSeq" id="WP_058438125.1">
    <property type="nucleotide sequence ID" value="NZ_KQ758903.1"/>
</dbReference>
<keyword evidence="1" id="KW-0812">Transmembrane</keyword>
<feature type="transmembrane region" description="Helical" evidence="1">
    <location>
        <begin position="312"/>
        <end position="332"/>
    </location>
</feature>
<gene>
    <name evidence="2" type="ORF">DEALK_03450</name>
</gene>
<dbReference type="OrthoDB" id="154064at2"/>
<sequence length="395" mass="43799">MGFLKGLALTLIGILLFLSIMLFGAGLTFNFTALSPTFVNRQIDDLDVAAIIKDSILEISAGNDVPDALREFLDGELPNYSVELKAAIAEAVDRLYDYILGRTDTLDLNVVIGETILDPELFYSLADKIDWPDLAEELVKRKIGTELNPTLSYLADYVDDAMLELDPWFKQTLRRVVPPVHDYLLQLSPTLQVSVPLLEPAIVMYNTLYDIYTRFPPPELAGATPEERLAEFNNFFFFELIPNLPAAIEIDNTFFEGAPQSLTDGLAEIKVEIDRAKQNLVYYWLAFYSLGLFIIILVGLAFLIYRKAYKTLHFAGTVFFIFGLVGFVGVMVTNSMLNPGSVITSGIPSAVEFWLPGVIENALRPFLLFSIGMGALGLSGIVGSVLLHPHSTRPV</sequence>
<name>A0A0W0GG16_9CHLR</name>